<protein>
    <submittedName>
        <fullName evidence="2">Uncharacterized protein</fullName>
    </submittedName>
</protein>
<evidence type="ECO:0000256" key="1">
    <source>
        <dbReference type="SAM" id="MobiDB-lite"/>
    </source>
</evidence>
<gene>
    <name evidence="2" type="ORF">CCAM_LOCUS10333</name>
</gene>
<name>A0A484KYN3_9ASTE</name>
<dbReference type="Proteomes" id="UP000595140">
    <property type="component" value="Unassembled WGS sequence"/>
</dbReference>
<keyword evidence="3" id="KW-1185">Reference proteome</keyword>
<proteinExistence type="predicted"/>
<evidence type="ECO:0000313" key="3">
    <source>
        <dbReference type="Proteomes" id="UP000595140"/>
    </source>
</evidence>
<feature type="region of interest" description="Disordered" evidence="1">
    <location>
        <begin position="67"/>
        <end position="89"/>
    </location>
</feature>
<dbReference type="EMBL" id="OOIL02000693">
    <property type="protein sequence ID" value="VFQ68557.1"/>
    <property type="molecule type" value="Genomic_DNA"/>
</dbReference>
<evidence type="ECO:0000313" key="2">
    <source>
        <dbReference type="EMBL" id="VFQ68557.1"/>
    </source>
</evidence>
<feature type="compositionally biased region" description="Basic and acidic residues" evidence="1">
    <location>
        <begin position="77"/>
        <end position="89"/>
    </location>
</feature>
<organism evidence="2 3">
    <name type="scientific">Cuscuta campestris</name>
    <dbReference type="NCBI Taxonomy" id="132261"/>
    <lineage>
        <taxon>Eukaryota</taxon>
        <taxon>Viridiplantae</taxon>
        <taxon>Streptophyta</taxon>
        <taxon>Embryophyta</taxon>
        <taxon>Tracheophyta</taxon>
        <taxon>Spermatophyta</taxon>
        <taxon>Magnoliopsida</taxon>
        <taxon>eudicotyledons</taxon>
        <taxon>Gunneridae</taxon>
        <taxon>Pentapetalae</taxon>
        <taxon>asterids</taxon>
        <taxon>lamiids</taxon>
        <taxon>Solanales</taxon>
        <taxon>Convolvulaceae</taxon>
        <taxon>Cuscuteae</taxon>
        <taxon>Cuscuta</taxon>
        <taxon>Cuscuta subgen. Grammica</taxon>
        <taxon>Cuscuta sect. Cleistogrammica</taxon>
    </lineage>
</organism>
<accession>A0A484KYN3</accession>
<reference evidence="2 3" key="1">
    <citation type="submission" date="2018-04" db="EMBL/GenBank/DDBJ databases">
        <authorList>
            <person name="Vogel A."/>
        </authorList>
    </citation>
    <scope>NUCLEOTIDE SEQUENCE [LARGE SCALE GENOMIC DNA]</scope>
</reference>
<dbReference type="AlphaFoldDB" id="A0A484KYN3"/>
<sequence>MAEAEFMTYVQEFSGREAGQIGPKVTETAEADRVAFAEAVLDGPSSWFCQVGLGVVGRGHSPVGLDTPIPGYASVRDSGHNNEHTDSTDSRRAFCRDDTLNQRWRPKKVLFLVGGEWSFQKEF</sequence>